<evidence type="ECO:0000256" key="2">
    <source>
        <dbReference type="PIRSR" id="PIRSR000390-1"/>
    </source>
</evidence>
<dbReference type="GO" id="GO:0000271">
    <property type="term" value="P:polysaccharide biosynthetic process"/>
    <property type="evidence" value="ECO:0007669"/>
    <property type="project" value="TreeGrafter"/>
</dbReference>
<keyword evidence="6" id="KW-1185">Reference proteome</keyword>
<dbReference type="GO" id="GO:0030170">
    <property type="term" value="F:pyridoxal phosphate binding"/>
    <property type="evidence" value="ECO:0007669"/>
    <property type="project" value="TreeGrafter"/>
</dbReference>
<dbReference type="PIRSF" id="PIRSF000390">
    <property type="entry name" value="PLP_StrS"/>
    <property type="match status" value="1"/>
</dbReference>
<feature type="active site" description="Proton acceptor" evidence="2">
    <location>
        <position position="194"/>
    </location>
</feature>
<protein>
    <submittedName>
        <fullName evidence="5">dTDP-4-amino-4,6-dideoxygalactose transaminase</fullName>
    </submittedName>
</protein>
<feature type="modified residue" description="N6-(pyridoxal phosphate)lysine" evidence="3">
    <location>
        <position position="194"/>
    </location>
</feature>
<dbReference type="InterPro" id="IPR015424">
    <property type="entry name" value="PyrdxlP-dep_Trfase"/>
</dbReference>
<dbReference type="Proteomes" id="UP000199473">
    <property type="component" value="Unassembled WGS sequence"/>
</dbReference>
<evidence type="ECO:0000256" key="4">
    <source>
        <dbReference type="RuleBase" id="RU004508"/>
    </source>
</evidence>
<dbReference type="CDD" id="cd00616">
    <property type="entry name" value="AHBA_syn"/>
    <property type="match status" value="1"/>
</dbReference>
<dbReference type="NCBIfam" id="NF008687">
    <property type="entry name" value="PRK11706.1"/>
    <property type="match status" value="1"/>
</dbReference>
<organism evidence="5 6">
    <name type="scientific">Falsiroseomonas stagni DSM 19981</name>
    <dbReference type="NCBI Taxonomy" id="1123062"/>
    <lineage>
        <taxon>Bacteria</taxon>
        <taxon>Pseudomonadati</taxon>
        <taxon>Pseudomonadota</taxon>
        <taxon>Alphaproteobacteria</taxon>
        <taxon>Acetobacterales</taxon>
        <taxon>Roseomonadaceae</taxon>
        <taxon>Falsiroseomonas</taxon>
    </lineage>
</organism>
<dbReference type="InterPro" id="IPR015421">
    <property type="entry name" value="PyrdxlP-dep_Trfase_major"/>
</dbReference>
<reference evidence="5 6" key="1">
    <citation type="submission" date="2016-10" db="EMBL/GenBank/DDBJ databases">
        <authorList>
            <person name="de Groot N.N."/>
        </authorList>
    </citation>
    <scope>NUCLEOTIDE SEQUENCE [LARGE SCALE GENOMIC DNA]</scope>
    <source>
        <strain evidence="5 6">DSM 19981</strain>
    </source>
</reference>
<dbReference type="RefSeq" id="WP_092954676.1">
    <property type="nucleotide sequence ID" value="NZ_FOSQ01000001.1"/>
</dbReference>
<proteinExistence type="inferred from homology"/>
<dbReference type="STRING" id="1123062.SAMN02745775_101374"/>
<evidence type="ECO:0000313" key="6">
    <source>
        <dbReference type="Proteomes" id="UP000199473"/>
    </source>
</evidence>
<dbReference type="FunFam" id="3.40.640.10:FF:000037">
    <property type="entry name" value="dTDP-4-amino-4,6-dideoxygalactose transaminase"/>
    <property type="match status" value="1"/>
</dbReference>
<dbReference type="InterPro" id="IPR000653">
    <property type="entry name" value="DegT/StrS_aminotransferase"/>
</dbReference>
<dbReference type="EMBL" id="FOSQ01000001">
    <property type="protein sequence ID" value="SFK19598.1"/>
    <property type="molecule type" value="Genomic_DNA"/>
</dbReference>
<sequence>MTDAAAPSGPTPGKIPFGRPTMVGRELAYIEEAIRNGTIAGGGPFMKRCEAWLERELPARRALMAHSCTAALEMAAMLAGVGPGDEVIMPSFTFSSTATAFVLRGATPVFIDVRPDTLNIDEALIEPAITPRTRAIVPVHYAGVACEMDAIMAIADRHKLLVVEDAAQAHLSHYKGRALGTIGHLGCLSFHETKNIISGEGGALLVNDAAMIERAEILREKGTDRSRFFRGEIDKYTWRDIGSSYCPGEIVSAFLYAQFEQAEAIIQARRASYEAYRIGLAGLARAGHVTLPAATADEANGHIFWLLAKDAATRTALLAHLGARGIHAVFHYVPLHSAPAGLRYARAHGSLAVTDDVSSRLVRLPMYLGLGDGEVARVIDAIAAFYGNNA</sequence>
<dbReference type="InterPro" id="IPR012749">
    <property type="entry name" value="WecE-like"/>
</dbReference>
<dbReference type="PANTHER" id="PTHR30244:SF34">
    <property type="entry name" value="DTDP-4-AMINO-4,6-DIDEOXYGALACTOSE TRANSAMINASE"/>
    <property type="match status" value="1"/>
</dbReference>
<dbReference type="Pfam" id="PF01041">
    <property type="entry name" value="DegT_DnrJ_EryC1"/>
    <property type="match status" value="1"/>
</dbReference>
<gene>
    <name evidence="5" type="ORF">SAMN02745775_101374</name>
</gene>
<evidence type="ECO:0000313" key="5">
    <source>
        <dbReference type="EMBL" id="SFK19598.1"/>
    </source>
</evidence>
<dbReference type="Gene3D" id="3.40.640.10">
    <property type="entry name" value="Type I PLP-dependent aspartate aminotransferase-like (Major domain)"/>
    <property type="match status" value="1"/>
</dbReference>
<evidence type="ECO:0000256" key="1">
    <source>
        <dbReference type="ARBA" id="ARBA00037999"/>
    </source>
</evidence>
<keyword evidence="3 4" id="KW-0663">Pyridoxal phosphate</keyword>
<evidence type="ECO:0000256" key="3">
    <source>
        <dbReference type="PIRSR" id="PIRSR000390-2"/>
    </source>
</evidence>
<dbReference type="OrthoDB" id="9768668at2"/>
<dbReference type="NCBIfam" id="TIGR02379">
    <property type="entry name" value="ECA_wecE"/>
    <property type="match status" value="1"/>
</dbReference>
<dbReference type="GO" id="GO:0019180">
    <property type="term" value="F:dTDP-4-amino-4,6-dideoxygalactose transaminase activity"/>
    <property type="evidence" value="ECO:0007669"/>
    <property type="project" value="TreeGrafter"/>
</dbReference>
<accession>A0A1I3XJD8</accession>
<comment type="similarity">
    <text evidence="1 4">Belongs to the DegT/DnrJ/EryC1 family.</text>
</comment>
<dbReference type="PANTHER" id="PTHR30244">
    <property type="entry name" value="TRANSAMINASE"/>
    <property type="match status" value="1"/>
</dbReference>
<dbReference type="SUPFAM" id="SSF53383">
    <property type="entry name" value="PLP-dependent transferases"/>
    <property type="match status" value="1"/>
</dbReference>
<dbReference type="AlphaFoldDB" id="A0A1I3XJD8"/>
<name>A0A1I3XJD8_9PROT</name>